<comment type="caution">
    <text evidence="1">The sequence shown here is derived from an EMBL/GenBank/DDBJ whole genome shotgun (WGS) entry which is preliminary data.</text>
</comment>
<protein>
    <submittedName>
        <fullName evidence="1">Uncharacterized protein</fullName>
    </submittedName>
</protein>
<sequence>MYLINFLNCKIMNTELLEKYKDYTLDSIENLILVMKEDNLSMMQSTMLLVLKFKLTIAEADNYILNSKAWQDNKQSVERLRNNIFDNIDKFNNKI</sequence>
<gene>
    <name evidence="1" type="ORF">BBH99_10415</name>
</gene>
<evidence type="ECO:0000313" key="2">
    <source>
        <dbReference type="Proteomes" id="UP000093508"/>
    </source>
</evidence>
<evidence type="ECO:0000313" key="1">
    <source>
        <dbReference type="EMBL" id="OCA77937.1"/>
    </source>
</evidence>
<proteinExistence type="predicted"/>
<accession>A0ABX2X3K5</accession>
<name>A0ABX2X3K5_9FLAO</name>
<dbReference type="EMBL" id="MAYF01000305">
    <property type="protein sequence ID" value="OCA77937.1"/>
    <property type="molecule type" value="Genomic_DNA"/>
</dbReference>
<dbReference type="Proteomes" id="UP000093508">
    <property type="component" value="Unassembled WGS sequence"/>
</dbReference>
<keyword evidence="2" id="KW-1185">Reference proteome</keyword>
<organism evidence="1 2">
    <name type="scientific">Chryseobacterium contaminans</name>
    <dbReference type="NCBI Taxonomy" id="1423959"/>
    <lineage>
        <taxon>Bacteria</taxon>
        <taxon>Pseudomonadati</taxon>
        <taxon>Bacteroidota</taxon>
        <taxon>Flavobacteriia</taxon>
        <taxon>Flavobacteriales</taxon>
        <taxon>Weeksellaceae</taxon>
        <taxon>Chryseobacterium group</taxon>
        <taxon>Chryseobacterium</taxon>
    </lineage>
</organism>
<reference evidence="1 2" key="1">
    <citation type="submission" date="2016-07" db="EMBL/GenBank/DDBJ databases">
        <authorList>
            <person name="Jeong J.-J."/>
            <person name="Kim D.W."/>
            <person name="Sang M.K."/>
            <person name="Choi I.-G."/>
            <person name="Kim K.D."/>
        </authorList>
    </citation>
    <scope>NUCLEOTIDE SEQUENCE [LARGE SCALE GENOMIC DNA]</scope>
    <source>
        <strain evidence="1 2">C-26</strain>
    </source>
</reference>